<gene>
    <name evidence="1" type="ORF">EVAR_92117_1</name>
</gene>
<name>A0A4C1SYF8_EUMVA</name>
<accession>A0A4C1SYF8</accession>
<evidence type="ECO:0000313" key="1">
    <source>
        <dbReference type="EMBL" id="GBP07232.1"/>
    </source>
</evidence>
<evidence type="ECO:0000313" key="2">
    <source>
        <dbReference type="Proteomes" id="UP000299102"/>
    </source>
</evidence>
<dbReference type="Proteomes" id="UP000299102">
    <property type="component" value="Unassembled WGS sequence"/>
</dbReference>
<comment type="caution">
    <text evidence="1">The sequence shown here is derived from an EMBL/GenBank/DDBJ whole genome shotgun (WGS) entry which is preliminary data.</text>
</comment>
<dbReference type="AlphaFoldDB" id="A0A4C1SYF8"/>
<proteinExistence type="predicted"/>
<protein>
    <submittedName>
        <fullName evidence="1">Uncharacterized protein</fullName>
    </submittedName>
</protein>
<reference evidence="1 2" key="1">
    <citation type="journal article" date="2019" name="Commun. Biol.">
        <title>The bagworm genome reveals a unique fibroin gene that provides high tensile strength.</title>
        <authorList>
            <person name="Kono N."/>
            <person name="Nakamura H."/>
            <person name="Ohtoshi R."/>
            <person name="Tomita M."/>
            <person name="Numata K."/>
            <person name="Arakawa K."/>
        </authorList>
    </citation>
    <scope>NUCLEOTIDE SEQUENCE [LARGE SCALE GENOMIC DNA]</scope>
</reference>
<keyword evidence="2" id="KW-1185">Reference proteome</keyword>
<sequence length="145" mass="15959">MFCSSGKKSPLYQPAMSPHLVSVRPGSCGAPVYEFGPAPRASARSERRPPRVPLAADRFCKQTHLLSAILATGKWPAPETYSVLHILRDSTRIIFFFANYLLNKDIDLYKDSRACVACVVRAVDSSRVQAPRESARAVRAPAILT</sequence>
<organism evidence="1 2">
    <name type="scientific">Eumeta variegata</name>
    <name type="common">Bagworm moth</name>
    <name type="synonym">Eumeta japonica</name>
    <dbReference type="NCBI Taxonomy" id="151549"/>
    <lineage>
        <taxon>Eukaryota</taxon>
        <taxon>Metazoa</taxon>
        <taxon>Ecdysozoa</taxon>
        <taxon>Arthropoda</taxon>
        <taxon>Hexapoda</taxon>
        <taxon>Insecta</taxon>
        <taxon>Pterygota</taxon>
        <taxon>Neoptera</taxon>
        <taxon>Endopterygota</taxon>
        <taxon>Lepidoptera</taxon>
        <taxon>Glossata</taxon>
        <taxon>Ditrysia</taxon>
        <taxon>Tineoidea</taxon>
        <taxon>Psychidae</taxon>
        <taxon>Oiketicinae</taxon>
        <taxon>Eumeta</taxon>
    </lineage>
</organism>
<dbReference type="EMBL" id="BGZK01000025">
    <property type="protein sequence ID" value="GBP07232.1"/>
    <property type="molecule type" value="Genomic_DNA"/>
</dbReference>